<reference evidence="1" key="1">
    <citation type="submission" date="2020-03" db="EMBL/GenBank/DDBJ databases">
        <title>Hybrid Assembly of Korean Phytophthora infestans isolates.</title>
        <authorList>
            <person name="Prokchorchik M."/>
            <person name="Lee Y."/>
            <person name="Seo J."/>
            <person name="Cho J.-H."/>
            <person name="Park Y.-E."/>
            <person name="Jang D.-C."/>
            <person name="Im J.-S."/>
            <person name="Choi J.-G."/>
            <person name="Park H.-J."/>
            <person name="Lee G.-B."/>
            <person name="Lee Y.-G."/>
            <person name="Hong S.-Y."/>
            <person name="Cho K."/>
            <person name="Sohn K.H."/>
        </authorList>
    </citation>
    <scope>NUCLEOTIDE SEQUENCE</scope>
    <source>
        <strain evidence="1">KR_2_A2</strain>
    </source>
</reference>
<dbReference type="EMBL" id="JAACNO010000735">
    <property type="protein sequence ID" value="KAF4145354.1"/>
    <property type="molecule type" value="Genomic_DNA"/>
</dbReference>
<name>A0A8S9V1K8_PHYIN</name>
<gene>
    <name evidence="1" type="ORF">GN958_ATG05384</name>
</gene>
<dbReference type="AlphaFoldDB" id="A0A8S9V1K8"/>
<comment type="caution">
    <text evidence="1">The sequence shown here is derived from an EMBL/GenBank/DDBJ whole genome shotgun (WGS) entry which is preliminary data.</text>
</comment>
<organism evidence="1 2">
    <name type="scientific">Phytophthora infestans</name>
    <name type="common">Potato late blight agent</name>
    <name type="synonym">Botrytis infestans</name>
    <dbReference type="NCBI Taxonomy" id="4787"/>
    <lineage>
        <taxon>Eukaryota</taxon>
        <taxon>Sar</taxon>
        <taxon>Stramenopiles</taxon>
        <taxon>Oomycota</taxon>
        <taxon>Peronosporomycetes</taxon>
        <taxon>Peronosporales</taxon>
        <taxon>Peronosporaceae</taxon>
        <taxon>Phytophthora</taxon>
    </lineage>
</organism>
<feature type="non-terminal residue" evidence="1">
    <location>
        <position position="142"/>
    </location>
</feature>
<evidence type="ECO:0000313" key="1">
    <source>
        <dbReference type="EMBL" id="KAF4145354.1"/>
    </source>
</evidence>
<protein>
    <submittedName>
        <fullName evidence="1">Uncharacterized protein</fullName>
    </submittedName>
</protein>
<evidence type="ECO:0000313" key="2">
    <source>
        <dbReference type="Proteomes" id="UP000704712"/>
    </source>
</evidence>
<dbReference type="Proteomes" id="UP000704712">
    <property type="component" value="Unassembled WGS sequence"/>
</dbReference>
<sequence>LTPELTLVQMSERIEQKFDVTVCTRWPLPIPPPTSKSDTTTPSSSTMLWPSAKRSFIQIRLGSACDTRDAAGGARANSGLFKPPMQDLTKQFERRFLRYIKAISPLRDVVLVLDNAPAIQILRMRLTKRNSKKVLRLGPNSC</sequence>
<accession>A0A8S9V1K8</accession>
<proteinExistence type="predicted"/>